<evidence type="ECO:0000256" key="9">
    <source>
        <dbReference type="ARBA" id="ARBA00022801"/>
    </source>
</evidence>
<evidence type="ECO:0000259" key="15">
    <source>
        <dbReference type="Pfam" id="PF11838"/>
    </source>
</evidence>
<evidence type="ECO:0000256" key="13">
    <source>
        <dbReference type="ARBA" id="ARBA00031533"/>
    </source>
</evidence>
<dbReference type="InterPro" id="IPR050344">
    <property type="entry name" value="Peptidase_M1_aminopeptidases"/>
</dbReference>
<dbReference type="Pfam" id="PF01433">
    <property type="entry name" value="Peptidase_M1"/>
    <property type="match status" value="1"/>
</dbReference>
<dbReference type="AlphaFoldDB" id="A0A512D408"/>
<dbReference type="SUPFAM" id="SSF55486">
    <property type="entry name" value="Metalloproteases ('zincins'), catalytic domain"/>
    <property type="match status" value="1"/>
</dbReference>
<dbReference type="GO" id="GO:0005737">
    <property type="term" value="C:cytoplasm"/>
    <property type="evidence" value="ECO:0007669"/>
    <property type="project" value="TreeGrafter"/>
</dbReference>
<dbReference type="PANTHER" id="PTHR11533">
    <property type="entry name" value="PROTEASE M1 ZINC METALLOPROTEASE"/>
    <property type="match status" value="1"/>
</dbReference>
<keyword evidence="11" id="KW-0482">Metalloprotease</keyword>
<keyword evidence="9" id="KW-0378">Hydrolase</keyword>
<evidence type="ECO:0000256" key="1">
    <source>
        <dbReference type="ARBA" id="ARBA00000098"/>
    </source>
</evidence>
<dbReference type="GO" id="GO:0005615">
    <property type="term" value="C:extracellular space"/>
    <property type="evidence" value="ECO:0007669"/>
    <property type="project" value="TreeGrafter"/>
</dbReference>
<organism evidence="16 17">
    <name type="scientific">Terrabacter aerolatus</name>
    <dbReference type="NCBI Taxonomy" id="422442"/>
    <lineage>
        <taxon>Bacteria</taxon>
        <taxon>Bacillati</taxon>
        <taxon>Actinomycetota</taxon>
        <taxon>Actinomycetes</taxon>
        <taxon>Micrococcales</taxon>
        <taxon>Intrasporangiaceae</taxon>
        <taxon>Terrabacter</taxon>
    </lineage>
</organism>
<feature type="domain" description="ERAP1-like C-terminal" evidence="15">
    <location>
        <begin position="514"/>
        <end position="816"/>
    </location>
</feature>
<dbReference type="InterPro" id="IPR027268">
    <property type="entry name" value="Peptidase_M4/M1_CTD_sf"/>
</dbReference>
<dbReference type="PRINTS" id="PR00756">
    <property type="entry name" value="ALADIPTASE"/>
</dbReference>
<sequence>MRSLTLAEARERSSLITVTSYAVELDLDQGAEVFGSRTVVRFTCAEPGADTWVDLKARSVETVSLNGEPLDPADVADGRLTLPGLAADNELVVAATMAYSHDGQGLHRATDPADDLDYVYGHLFLDAAPSVYACFDQPDLKAPYDVTVHAPLDWTVIGNGAATPAGAGTWTLATTKPLATYFMTVCAGPYVSVHDEHDGIPLGVHARASLREPLERHAAELFDVTKRSFDYFHGLFGIRYPFGEYHQVFVPEFNAGAMENPGCVTFRDQYLYRGAATRDELLTRANTVSHEMSHMWFGDIVTMKWWDDLWLNESFAEYMSHRCLVDATDYTDAWVDSSIVRKVWGYGAERSPSTHPVAGVEALDAQSALQNFDGISYAKGAATLRQLIAYVGDDRFIAGVRAYLTDKSYGNGTLADFLGAIEAASGKDLEAWARAWLLTADRDTISVELEGRDGRIESAVVRRESPVERPADRPHAFDVAGWTDGRELGRVRATITAPETPLAELEGTPEPAVLVPNASDLTWARVRLSDSTVAALPAQLGQIPDEQARAVVWSSLIDGVHGATASPESFLDVFDAAWPHETNSSILTRVAAYAEHRVVPYFVPRDQQDAAVARLNRAGLGLLERATAGTTESLAAARLVAGTSDDETLLRAWADGKGLPAGLEDDGDFRWIVVRNLASRGLIGAGEVDAFRAKDDTLQGGLNALMCRASLPDADAKAWAWEQLTTRQGRSNYEMVHLARGFWVAPDDALVEDYVPRYFTDVPAMSGWVGEDALSRVVLVAFPRVFTDETARLSAEAIARDDLTPAVHRSLVDADAELREALASRARFGATSGAASGAASGATV</sequence>
<dbReference type="InterPro" id="IPR012778">
    <property type="entry name" value="Pept_M1_aminopeptidase"/>
</dbReference>
<keyword evidence="7" id="KW-0645">Protease</keyword>
<evidence type="ECO:0000256" key="10">
    <source>
        <dbReference type="ARBA" id="ARBA00022833"/>
    </source>
</evidence>
<dbReference type="NCBIfam" id="TIGR02412">
    <property type="entry name" value="pepN_strep_liv"/>
    <property type="match status" value="1"/>
</dbReference>
<dbReference type="GO" id="GO:0016020">
    <property type="term" value="C:membrane"/>
    <property type="evidence" value="ECO:0007669"/>
    <property type="project" value="TreeGrafter"/>
</dbReference>
<evidence type="ECO:0000256" key="5">
    <source>
        <dbReference type="ARBA" id="ARBA00015611"/>
    </source>
</evidence>
<dbReference type="GO" id="GO:0006508">
    <property type="term" value="P:proteolysis"/>
    <property type="evidence" value="ECO:0007669"/>
    <property type="project" value="UniProtKB-KW"/>
</dbReference>
<dbReference type="EMBL" id="BJYX01000017">
    <property type="protein sequence ID" value="GEO31199.1"/>
    <property type="molecule type" value="Genomic_DNA"/>
</dbReference>
<name>A0A512D408_9MICO</name>
<dbReference type="RefSeq" id="WP_147067611.1">
    <property type="nucleotide sequence ID" value="NZ_BAAARO010000007.1"/>
</dbReference>
<dbReference type="InterPro" id="IPR014782">
    <property type="entry name" value="Peptidase_M1_dom"/>
</dbReference>
<comment type="cofactor">
    <cofactor evidence="2">
        <name>Zn(2+)</name>
        <dbReference type="ChEBI" id="CHEBI:29105"/>
    </cofactor>
</comment>
<protein>
    <recommendedName>
        <fullName evidence="5">Aminopeptidase N</fullName>
        <ecNumber evidence="4">3.4.11.2</ecNumber>
    </recommendedName>
    <alternativeName>
        <fullName evidence="12">Alanine aminopeptidase</fullName>
    </alternativeName>
    <alternativeName>
        <fullName evidence="13">Lysyl aminopeptidase</fullName>
    </alternativeName>
</protein>
<evidence type="ECO:0000256" key="7">
    <source>
        <dbReference type="ARBA" id="ARBA00022670"/>
    </source>
</evidence>
<evidence type="ECO:0000256" key="12">
    <source>
        <dbReference type="ARBA" id="ARBA00029811"/>
    </source>
</evidence>
<dbReference type="Gene3D" id="2.60.40.1730">
    <property type="entry name" value="tricorn interacting facor f3 domain"/>
    <property type="match status" value="1"/>
</dbReference>
<evidence type="ECO:0000256" key="2">
    <source>
        <dbReference type="ARBA" id="ARBA00001947"/>
    </source>
</evidence>
<dbReference type="InterPro" id="IPR042097">
    <property type="entry name" value="Aminopeptidase_N-like_N_sf"/>
</dbReference>
<evidence type="ECO:0000256" key="3">
    <source>
        <dbReference type="ARBA" id="ARBA00010136"/>
    </source>
</evidence>
<proteinExistence type="inferred from homology"/>
<dbReference type="Pfam" id="PF11838">
    <property type="entry name" value="ERAP1_C"/>
    <property type="match status" value="1"/>
</dbReference>
<reference evidence="16 17" key="1">
    <citation type="submission" date="2019-07" db="EMBL/GenBank/DDBJ databases">
        <title>Whole genome shotgun sequence of Terrabacter aerolatus NBRC 106305.</title>
        <authorList>
            <person name="Hosoyama A."/>
            <person name="Uohara A."/>
            <person name="Ohji S."/>
            <person name="Ichikawa N."/>
        </authorList>
    </citation>
    <scope>NUCLEOTIDE SEQUENCE [LARGE SCALE GENOMIC DNA]</scope>
    <source>
        <strain evidence="16 17">NBRC 106305</strain>
    </source>
</reference>
<keyword evidence="10" id="KW-0862">Zinc</keyword>
<dbReference type="Gene3D" id="1.10.390.10">
    <property type="entry name" value="Neutral Protease Domain 2"/>
    <property type="match status" value="1"/>
</dbReference>
<dbReference type="GO" id="GO:0043171">
    <property type="term" value="P:peptide catabolic process"/>
    <property type="evidence" value="ECO:0007669"/>
    <property type="project" value="TreeGrafter"/>
</dbReference>
<evidence type="ECO:0000313" key="16">
    <source>
        <dbReference type="EMBL" id="GEO31199.1"/>
    </source>
</evidence>
<feature type="domain" description="Peptidase M1 membrane alanine aminopeptidase" evidence="14">
    <location>
        <begin position="222"/>
        <end position="436"/>
    </location>
</feature>
<dbReference type="EC" id="3.4.11.2" evidence="4"/>
<evidence type="ECO:0000256" key="11">
    <source>
        <dbReference type="ARBA" id="ARBA00023049"/>
    </source>
</evidence>
<gene>
    <name evidence="16" type="ORF">TAE01_30090</name>
</gene>
<evidence type="ECO:0000256" key="8">
    <source>
        <dbReference type="ARBA" id="ARBA00022723"/>
    </source>
</evidence>
<dbReference type="CDD" id="cd09602">
    <property type="entry name" value="M1_APN"/>
    <property type="match status" value="1"/>
</dbReference>
<evidence type="ECO:0000259" key="14">
    <source>
        <dbReference type="Pfam" id="PF01433"/>
    </source>
</evidence>
<evidence type="ECO:0000256" key="4">
    <source>
        <dbReference type="ARBA" id="ARBA00012564"/>
    </source>
</evidence>
<dbReference type="GO" id="GO:0042277">
    <property type="term" value="F:peptide binding"/>
    <property type="evidence" value="ECO:0007669"/>
    <property type="project" value="TreeGrafter"/>
</dbReference>
<comment type="caution">
    <text evidence="16">The sequence shown here is derived from an EMBL/GenBank/DDBJ whole genome shotgun (WGS) entry which is preliminary data.</text>
</comment>
<dbReference type="GO" id="GO:0016285">
    <property type="term" value="F:alanyl aminopeptidase activity"/>
    <property type="evidence" value="ECO:0007669"/>
    <property type="project" value="UniProtKB-EC"/>
</dbReference>
<keyword evidence="8" id="KW-0479">Metal-binding</keyword>
<dbReference type="InterPro" id="IPR024571">
    <property type="entry name" value="ERAP1-like_C_dom"/>
</dbReference>
<evidence type="ECO:0000256" key="6">
    <source>
        <dbReference type="ARBA" id="ARBA00022438"/>
    </source>
</evidence>
<dbReference type="GO" id="GO:0070006">
    <property type="term" value="F:metalloaminopeptidase activity"/>
    <property type="evidence" value="ECO:0007669"/>
    <property type="project" value="TreeGrafter"/>
</dbReference>
<dbReference type="SUPFAM" id="SSF63737">
    <property type="entry name" value="Leukotriene A4 hydrolase N-terminal domain"/>
    <property type="match status" value="1"/>
</dbReference>
<keyword evidence="6 16" id="KW-0031">Aminopeptidase</keyword>
<comment type="similarity">
    <text evidence="3">Belongs to the peptidase M1 family.</text>
</comment>
<dbReference type="GO" id="GO:0008270">
    <property type="term" value="F:zinc ion binding"/>
    <property type="evidence" value="ECO:0007669"/>
    <property type="project" value="InterPro"/>
</dbReference>
<accession>A0A512D408</accession>
<dbReference type="InterPro" id="IPR001930">
    <property type="entry name" value="Peptidase_M1"/>
</dbReference>
<dbReference type="OrthoDB" id="100605at2"/>
<keyword evidence="17" id="KW-1185">Reference proteome</keyword>
<evidence type="ECO:0000313" key="17">
    <source>
        <dbReference type="Proteomes" id="UP000321534"/>
    </source>
</evidence>
<dbReference type="Proteomes" id="UP000321534">
    <property type="component" value="Unassembled WGS sequence"/>
</dbReference>
<dbReference type="PANTHER" id="PTHR11533:SF174">
    <property type="entry name" value="PUROMYCIN-SENSITIVE AMINOPEPTIDASE-RELATED"/>
    <property type="match status" value="1"/>
</dbReference>
<comment type="catalytic activity">
    <reaction evidence="1">
        <text>Release of an N-terminal amino acid, Xaa-|-Yaa- from a peptide, amide or arylamide. Xaa is preferably Ala, but may be most amino acids including Pro (slow action). When a terminal hydrophobic residue is followed by a prolyl residue, the two may be released as an intact Xaa-Pro dipeptide.</text>
        <dbReference type="EC" id="3.4.11.2"/>
    </reaction>
</comment>